<dbReference type="PIRSF" id="PIRSF002599">
    <property type="entry name" value="Cold_shock_A"/>
    <property type="match status" value="1"/>
</dbReference>
<feature type="transmembrane region" description="Helical" evidence="1">
    <location>
        <begin position="45"/>
        <end position="63"/>
    </location>
</feature>
<keyword evidence="1" id="KW-1133">Transmembrane helix</keyword>
<reference evidence="2 3" key="1">
    <citation type="submission" date="2016-11" db="EMBL/GenBank/DDBJ databases">
        <authorList>
            <person name="Jaros S."/>
            <person name="Januszkiewicz K."/>
            <person name="Wedrychowicz H."/>
        </authorList>
    </citation>
    <scope>NUCLEOTIDE SEQUENCE [LARGE SCALE GENOMIC DNA]</scope>
    <source>
        <strain evidence="2 3">DSM 21120</strain>
    </source>
</reference>
<keyword evidence="1" id="KW-0812">Transmembrane</keyword>
<name>A0A1M5S3D5_9FIRM</name>
<keyword evidence="1" id="KW-0472">Membrane</keyword>
<dbReference type="EMBL" id="FQXI01000006">
    <property type="protein sequence ID" value="SHH33152.1"/>
    <property type="molecule type" value="Genomic_DNA"/>
</dbReference>
<dbReference type="InterPro" id="IPR010718">
    <property type="entry name" value="DUF1294"/>
</dbReference>
<evidence type="ECO:0000256" key="1">
    <source>
        <dbReference type="SAM" id="Phobius"/>
    </source>
</evidence>
<keyword evidence="3" id="KW-1185">Reference proteome</keyword>
<accession>A0A1M5S3D5</accession>
<feature type="transmembrane region" description="Helical" evidence="1">
    <location>
        <begin position="70"/>
        <end position="90"/>
    </location>
</feature>
<organism evidence="2 3">
    <name type="scientific">Anaerosphaera aminiphila DSM 21120</name>
    <dbReference type="NCBI Taxonomy" id="1120995"/>
    <lineage>
        <taxon>Bacteria</taxon>
        <taxon>Bacillati</taxon>
        <taxon>Bacillota</taxon>
        <taxon>Tissierellia</taxon>
        <taxon>Tissierellales</taxon>
        <taxon>Peptoniphilaceae</taxon>
        <taxon>Anaerosphaera</taxon>
    </lineage>
</organism>
<dbReference type="Proteomes" id="UP000184032">
    <property type="component" value="Unassembled WGS sequence"/>
</dbReference>
<dbReference type="RefSeq" id="WP_073184530.1">
    <property type="nucleotide sequence ID" value="NZ_FQXI01000006.1"/>
</dbReference>
<dbReference type="GO" id="GO:0003676">
    <property type="term" value="F:nucleic acid binding"/>
    <property type="evidence" value="ECO:0007669"/>
    <property type="project" value="InterPro"/>
</dbReference>
<feature type="transmembrane region" description="Helical" evidence="1">
    <location>
        <begin position="7"/>
        <end position="25"/>
    </location>
</feature>
<sequence>MFQLNKYFLYYLIFINIFSFILFYIDKRRAVKNNTRNRISENNLLLSAFLFGSLGALIAMLLFHHKTKKLKFKILVPLFLIVQVIGIYYFKVLY</sequence>
<dbReference type="AlphaFoldDB" id="A0A1M5S3D5"/>
<proteinExistence type="predicted"/>
<evidence type="ECO:0000313" key="2">
    <source>
        <dbReference type="EMBL" id="SHH33152.1"/>
    </source>
</evidence>
<dbReference type="STRING" id="1120995.SAMN02745245_01106"/>
<evidence type="ECO:0000313" key="3">
    <source>
        <dbReference type="Proteomes" id="UP000184032"/>
    </source>
</evidence>
<gene>
    <name evidence="2" type="ORF">SAMN02745245_01106</name>
</gene>
<protein>
    <submittedName>
        <fullName evidence="2">Uncharacterized membrane protein YsdA, DUF1294 family</fullName>
    </submittedName>
</protein>
<dbReference type="Pfam" id="PF06961">
    <property type="entry name" value="DUF1294"/>
    <property type="match status" value="1"/>
</dbReference>
<dbReference type="InterPro" id="IPR012156">
    <property type="entry name" value="Cold_shock_CspA"/>
</dbReference>